<dbReference type="OrthoDB" id="9774579at2"/>
<protein>
    <submittedName>
        <fullName evidence="1">Uncharacterized protein</fullName>
    </submittedName>
</protein>
<comment type="caution">
    <text evidence="1">The sequence shown here is derived from an EMBL/GenBank/DDBJ whole genome shotgun (WGS) entry which is preliminary data.</text>
</comment>
<sequence>MDILDGVPQAVTTNCTGGEVDPVEETVNTAGSSGLQYDPLTMQYTYVWKTDKKWTGCRQLAMKFKDGSTYRANFQFTK</sequence>
<gene>
    <name evidence="1" type="ORF">EZ242_13105</name>
</gene>
<keyword evidence="2" id="KW-1185">Reference proteome</keyword>
<dbReference type="Proteomes" id="UP000297564">
    <property type="component" value="Unassembled WGS sequence"/>
</dbReference>
<name>A0A4Z0BJM9_9BURK</name>
<proteinExistence type="predicted"/>
<dbReference type="EMBL" id="SMLL01000005">
    <property type="protein sequence ID" value="TFY98477.1"/>
    <property type="molecule type" value="Genomic_DNA"/>
</dbReference>
<accession>A0A4Z0BJM9</accession>
<organism evidence="1 2">
    <name type="scientific">Ramlibacter rhizophilus</name>
    <dbReference type="NCBI Taxonomy" id="1781167"/>
    <lineage>
        <taxon>Bacteria</taxon>
        <taxon>Pseudomonadati</taxon>
        <taxon>Pseudomonadota</taxon>
        <taxon>Betaproteobacteria</taxon>
        <taxon>Burkholderiales</taxon>
        <taxon>Comamonadaceae</taxon>
        <taxon>Ramlibacter</taxon>
    </lineage>
</organism>
<evidence type="ECO:0000313" key="1">
    <source>
        <dbReference type="EMBL" id="TFY98477.1"/>
    </source>
</evidence>
<evidence type="ECO:0000313" key="2">
    <source>
        <dbReference type="Proteomes" id="UP000297564"/>
    </source>
</evidence>
<dbReference type="RefSeq" id="WP_135285628.1">
    <property type="nucleotide sequence ID" value="NZ_SMLL01000005.1"/>
</dbReference>
<dbReference type="NCBIfam" id="NF038114">
    <property type="entry name" value="rightmost"/>
    <property type="match status" value="1"/>
</dbReference>
<reference evidence="1 2" key="1">
    <citation type="submission" date="2019-03" db="EMBL/GenBank/DDBJ databases">
        <title>Ramlibacter rhizophilus CCTCC AB2015357, whole genome shotgun sequence.</title>
        <authorList>
            <person name="Zhang X."/>
            <person name="Feng G."/>
            <person name="Zhu H."/>
        </authorList>
    </citation>
    <scope>NUCLEOTIDE SEQUENCE [LARGE SCALE GENOMIC DNA]</scope>
    <source>
        <strain evidence="1 2">CCTCC AB2015357</strain>
    </source>
</reference>
<dbReference type="AlphaFoldDB" id="A0A4Z0BJM9"/>